<dbReference type="InterPro" id="IPR003598">
    <property type="entry name" value="Ig_sub2"/>
</dbReference>
<evidence type="ECO:0000256" key="2">
    <source>
        <dbReference type="ARBA" id="ARBA00022490"/>
    </source>
</evidence>
<dbReference type="InterPro" id="IPR013783">
    <property type="entry name" value="Ig-like_fold"/>
</dbReference>
<reference evidence="5" key="1">
    <citation type="submission" date="2022-03" db="EMBL/GenBank/DDBJ databases">
        <authorList>
            <person name="Martin C."/>
        </authorList>
    </citation>
    <scope>NUCLEOTIDE SEQUENCE</scope>
</reference>
<comment type="caution">
    <text evidence="5">The sequence shown here is derived from an EMBL/GenBank/DDBJ whole genome shotgun (WGS) entry which is preliminary data.</text>
</comment>
<comment type="subcellular location">
    <subcellularLocation>
        <location evidence="1">Cytoplasm</location>
    </subcellularLocation>
</comment>
<dbReference type="InterPro" id="IPR013098">
    <property type="entry name" value="Ig_I-set"/>
</dbReference>
<dbReference type="GO" id="GO:0004672">
    <property type="term" value="F:protein kinase activity"/>
    <property type="evidence" value="ECO:0007669"/>
    <property type="project" value="TreeGrafter"/>
</dbReference>
<dbReference type="SUPFAM" id="SSF48726">
    <property type="entry name" value="Immunoglobulin"/>
    <property type="match status" value="2"/>
</dbReference>
<evidence type="ECO:0000256" key="3">
    <source>
        <dbReference type="ARBA" id="ARBA00023319"/>
    </source>
</evidence>
<dbReference type="GO" id="GO:0005737">
    <property type="term" value="C:cytoplasm"/>
    <property type="evidence" value="ECO:0007669"/>
    <property type="project" value="UniProtKB-SubCell"/>
</dbReference>
<dbReference type="InterPro" id="IPR036179">
    <property type="entry name" value="Ig-like_dom_sf"/>
</dbReference>
<evidence type="ECO:0000313" key="5">
    <source>
        <dbReference type="EMBL" id="CAH1803281.1"/>
    </source>
</evidence>
<sequence>EPVKPVEEPPTFLKPLEPIEVKDGEDVVLEAIVMGNPQPEVTWFKDNICIDKSPDHVIVYDKYTGITRLTIPQSIPEDSGIYKCVATNPVGKAVCEASLTVKEPPKEPVTMVETKTVSLTQKKPEPIKEAIPEPVKEPVKEAPPARKPEPVKEPSPESIEVEDEAKRILEVLSKAVDQPPKFTEPIQPQVVVDGDEVIMKCVVTGSPMPEVTWYKDDQLIEDSPPDFEITYNKTTGESVCRICDVMPDDEGVYSVKATNPVGVAKVTANLVVR</sequence>
<dbReference type="PROSITE" id="PS50835">
    <property type="entry name" value="IG_LIKE"/>
    <property type="match status" value="2"/>
</dbReference>
<dbReference type="SMART" id="SM00408">
    <property type="entry name" value="IGc2"/>
    <property type="match status" value="2"/>
</dbReference>
<name>A0A8J1UF09_OWEFU</name>
<dbReference type="SMART" id="SM00409">
    <property type="entry name" value="IG"/>
    <property type="match status" value="2"/>
</dbReference>
<accession>A0A8J1UF09</accession>
<feature type="non-terminal residue" evidence="5">
    <location>
        <position position="273"/>
    </location>
</feature>
<keyword evidence="2" id="KW-0963">Cytoplasm</keyword>
<feature type="region of interest" description="Disordered" evidence="4">
    <location>
        <begin position="134"/>
        <end position="161"/>
    </location>
</feature>
<keyword evidence="6" id="KW-1185">Reference proteome</keyword>
<protein>
    <submittedName>
        <fullName evidence="5">Uncharacterized protein</fullName>
    </submittedName>
</protein>
<dbReference type="EMBL" id="CAIIXF020000424">
    <property type="protein sequence ID" value="CAH1803281.1"/>
    <property type="molecule type" value="Genomic_DNA"/>
</dbReference>
<evidence type="ECO:0000256" key="1">
    <source>
        <dbReference type="ARBA" id="ARBA00004496"/>
    </source>
</evidence>
<dbReference type="Gene3D" id="2.60.40.10">
    <property type="entry name" value="Immunoglobulins"/>
    <property type="match status" value="2"/>
</dbReference>
<gene>
    <name evidence="5" type="ORF">OFUS_LOCUS26889</name>
</gene>
<dbReference type="OrthoDB" id="6226968at2759"/>
<feature type="non-terminal residue" evidence="5">
    <location>
        <position position="1"/>
    </location>
</feature>
<dbReference type="InterPro" id="IPR003599">
    <property type="entry name" value="Ig_sub"/>
</dbReference>
<dbReference type="FunFam" id="2.60.40.10:FF:000425">
    <property type="entry name" value="Myosin light chain kinase"/>
    <property type="match status" value="2"/>
</dbReference>
<feature type="compositionally biased region" description="Basic and acidic residues" evidence="4">
    <location>
        <begin position="134"/>
        <end position="155"/>
    </location>
</feature>
<keyword evidence="3" id="KW-0393">Immunoglobulin domain</keyword>
<dbReference type="Pfam" id="PF07679">
    <property type="entry name" value="I-set"/>
    <property type="match status" value="2"/>
</dbReference>
<dbReference type="PANTHER" id="PTHR47633">
    <property type="entry name" value="IMMUNOGLOBULIN"/>
    <property type="match status" value="1"/>
</dbReference>
<proteinExistence type="predicted"/>
<dbReference type="AlphaFoldDB" id="A0A8J1UF09"/>
<evidence type="ECO:0000256" key="4">
    <source>
        <dbReference type="SAM" id="MobiDB-lite"/>
    </source>
</evidence>
<evidence type="ECO:0000313" key="6">
    <source>
        <dbReference type="Proteomes" id="UP000749559"/>
    </source>
</evidence>
<dbReference type="InterPro" id="IPR007110">
    <property type="entry name" value="Ig-like_dom"/>
</dbReference>
<organism evidence="5 6">
    <name type="scientific">Owenia fusiformis</name>
    <name type="common">Polychaete worm</name>
    <dbReference type="NCBI Taxonomy" id="6347"/>
    <lineage>
        <taxon>Eukaryota</taxon>
        <taxon>Metazoa</taxon>
        <taxon>Spiralia</taxon>
        <taxon>Lophotrochozoa</taxon>
        <taxon>Annelida</taxon>
        <taxon>Polychaeta</taxon>
        <taxon>Sedentaria</taxon>
        <taxon>Canalipalpata</taxon>
        <taxon>Sabellida</taxon>
        <taxon>Oweniida</taxon>
        <taxon>Oweniidae</taxon>
        <taxon>Owenia</taxon>
    </lineage>
</organism>
<dbReference type="Proteomes" id="UP000749559">
    <property type="component" value="Unassembled WGS sequence"/>
</dbReference>